<comment type="caution">
    <text evidence="2">The sequence shown here is derived from an EMBL/GenBank/DDBJ whole genome shotgun (WGS) entry which is preliminary data.</text>
</comment>
<sequence length="128" mass="13453">EVFAGLHTIEEEDNHDGADSLPDHDVLREAAAALKRNSADLSEVQTLPDSTPPRLSMDLTAETPVELVDLCPVRAVVYSITGLPASTLEGIADPECSKCKLAINGQGYSDIVDLSKEEPALPGQASGA</sequence>
<protein>
    <submittedName>
        <fullName evidence="2">Uncharacterized protein</fullName>
    </submittedName>
</protein>
<feature type="region of interest" description="Disordered" evidence="1">
    <location>
        <begin position="1"/>
        <end position="24"/>
    </location>
</feature>
<organism evidence="2 3">
    <name type="scientific">Symbiodinium pilosum</name>
    <name type="common">Dinoflagellate</name>
    <dbReference type="NCBI Taxonomy" id="2952"/>
    <lineage>
        <taxon>Eukaryota</taxon>
        <taxon>Sar</taxon>
        <taxon>Alveolata</taxon>
        <taxon>Dinophyceae</taxon>
        <taxon>Suessiales</taxon>
        <taxon>Symbiodiniaceae</taxon>
        <taxon>Symbiodinium</taxon>
    </lineage>
</organism>
<feature type="non-terminal residue" evidence="2">
    <location>
        <position position="1"/>
    </location>
</feature>
<evidence type="ECO:0000256" key="1">
    <source>
        <dbReference type="SAM" id="MobiDB-lite"/>
    </source>
</evidence>
<feature type="non-terminal residue" evidence="2">
    <location>
        <position position="128"/>
    </location>
</feature>
<feature type="compositionally biased region" description="Basic and acidic residues" evidence="1">
    <location>
        <begin position="15"/>
        <end position="24"/>
    </location>
</feature>
<gene>
    <name evidence="2" type="ORF">SPIL2461_LOCUS263</name>
</gene>
<proteinExistence type="predicted"/>
<name>A0A812ITS9_SYMPI</name>
<dbReference type="EMBL" id="CAJNIZ010000103">
    <property type="protein sequence ID" value="CAE7153596.1"/>
    <property type="molecule type" value="Genomic_DNA"/>
</dbReference>
<reference evidence="2" key="1">
    <citation type="submission" date="2021-02" db="EMBL/GenBank/DDBJ databases">
        <authorList>
            <person name="Dougan E. K."/>
            <person name="Rhodes N."/>
            <person name="Thang M."/>
            <person name="Chan C."/>
        </authorList>
    </citation>
    <scope>NUCLEOTIDE SEQUENCE</scope>
</reference>
<evidence type="ECO:0000313" key="2">
    <source>
        <dbReference type="EMBL" id="CAE7153596.1"/>
    </source>
</evidence>
<dbReference type="AlphaFoldDB" id="A0A812ITS9"/>
<keyword evidence="3" id="KW-1185">Reference proteome</keyword>
<evidence type="ECO:0000313" key="3">
    <source>
        <dbReference type="Proteomes" id="UP000649617"/>
    </source>
</evidence>
<dbReference type="Proteomes" id="UP000649617">
    <property type="component" value="Unassembled WGS sequence"/>
</dbReference>
<accession>A0A812ITS9</accession>